<organism evidence="2 3">
    <name type="scientific">Nocardia terpenica</name>
    <dbReference type="NCBI Taxonomy" id="455432"/>
    <lineage>
        <taxon>Bacteria</taxon>
        <taxon>Bacillati</taxon>
        <taxon>Actinomycetota</taxon>
        <taxon>Actinomycetes</taxon>
        <taxon>Mycobacteriales</taxon>
        <taxon>Nocardiaceae</taxon>
        <taxon>Nocardia</taxon>
    </lineage>
</organism>
<dbReference type="KEGG" id="ntp:CRH09_26685"/>
<evidence type="ECO:0000313" key="2">
    <source>
        <dbReference type="EMBL" id="ATL69230.1"/>
    </source>
</evidence>
<proteinExistence type="predicted"/>
<name>A0A291RPK5_9NOCA</name>
<dbReference type="Pfam" id="PF19307">
    <property type="entry name" value="SrpI-like"/>
    <property type="match status" value="1"/>
</dbReference>
<dbReference type="Proteomes" id="UP000221961">
    <property type="component" value="Chromosome"/>
</dbReference>
<evidence type="ECO:0000313" key="3">
    <source>
        <dbReference type="Proteomes" id="UP000221961"/>
    </source>
</evidence>
<sequence length="72" mass="8010">MRTVEQNEVVLGLHQTELLDEYELGLNVHYMGTNQCAIIEYLVSVYYSAAILVPDPSASSKTSTPPHSEDKL</sequence>
<dbReference type="AlphaFoldDB" id="A0A291RPK5"/>
<evidence type="ECO:0000259" key="1">
    <source>
        <dbReference type="Pfam" id="PF19307"/>
    </source>
</evidence>
<reference evidence="2 3" key="1">
    <citation type="submission" date="2017-10" db="EMBL/GenBank/DDBJ databases">
        <title>Comparative genomics between pathogenic Norcardia.</title>
        <authorList>
            <person name="Zeng L."/>
        </authorList>
    </citation>
    <scope>NUCLEOTIDE SEQUENCE [LARGE SCALE GENOMIC DNA]</scope>
    <source>
        <strain evidence="2 3">NC_YFY_NT001</strain>
    </source>
</reference>
<protein>
    <recommendedName>
        <fullName evidence="1">Type 2A encapsulin shell protein SrpI-like domain-containing protein</fullName>
    </recommendedName>
</protein>
<gene>
    <name evidence="2" type="ORF">CRH09_26685</name>
</gene>
<dbReference type="EMBL" id="CP023778">
    <property type="protein sequence ID" value="ATL69230.1"/>
    <property type="molecule type" value="Genomic_DNA"/>
</dbReference>
<feature type="domain" description="Type 2A encapsulin shell protein SrpI-like" evidence="1">
    <location>
        <begin position="1"/>
        <end position="56"/>
    </location>
</feature>
<accession>A0A291RPK5</accession>
<dbReference type="InterPro" id="IPR045641">
    <property type="entry name" value="SrpI-like"/>
</dbReference>